<name>A0A9N9TI43_PHYSR</name>
<dbReference type="AlphaFoldDB" id="A0A9N9TI43"/>
<evidence type="ECO:0000256" key="3">
    <source>
        <dbReference type="ARBA" id="ARBA00022833"/>
    </source>
</evidence>
<feature type="compositionally biased region" description="Low complexity" evidence="4">
    <location>
        <begin position="236"/>
        <end position="251"/>
    </location>
</feature>
<feature type="compositionally biased region" description="Basic and acidic residues" evidence="4">
    <location>
        <begin position="275"/>
        <end position="288"/>
    </location>
</feature>
<evidence type="ECO:0000313" key="6">
    <source>
        <dbReference type="Proteomes" id="UP001153712"/>
    </source>
</evidence>
<dbReference type="GO" id="GO:0010468">
    <property type="term" value="P:regulation of gene expression"/>
    <property type="evidence" value="ECO:0007669"/>
    <property type="project" value="TreeGrafter"/>
</dbReference>
<dbReference type="GO" id="GO:0061630">
    <property type="term" value="F:ubiquitin protein ligase activity"/>
    <property type="evidence" value="ECO:0007669"/>
    <property type="project" value="TreeGrafter"/>
</dbReference>
<evidence type="ECO:0000256" key="1">
    <source>
        <dbReference type="ARBA" id="ARBA00022723"/>
    </source>
</evidence>
<protein>
    <submittedName>
        <fullName evidence="5">Uncharacterized protein</fullName>
    </submittedName>
</protein>
<dbReference type="GO" id="GO:0016567">
    <property type="term" value="P:protein ubiquitination"/>
    <property type="evidence" value="ECO:0007669"/>
    <property type="project" value="TreeGrafter"/>
</dbReference>
<dbReference type="Proteomes" id="UP001153712">
    <property type="component" value="Chromosome 12"/>
</dbReference>
<feature type="region of interest" description="Disordered" evidence="4">
    <location>
        <begin position="236"/>
        <end position="301"/>
    </location>
</feature>
<accession>A0A9N9TI43</accession>
<gene>
    <name evidence="5" type="ORF">PHYEVI_LOCUS2900</name>
</gene>
<keyword evidence="3" id="KW-0862">Zinc</keyword>
<dbReference type="EMBL" id="OU900105">
    <property type="protein sequence ID" value="CAG9856479.1"/>
    <property type="molecule type" value="Genomic_DNA"/>
</dbReference>
<keyword evidence="6" id="KW-1185">Reference proteome</keyword>
<keyword evidence="1" id="KW-0479">Metal-binding</keyword>
<dbReference type="Gene3D" id="3.30.40.10">
    <property type="entry name" value="Zinc/RING finger domain, C3HC4 (zinc finger)"/>
    <property type="match status" value="1"/>
</dbReference>
<dbReference type="PANTHER" id="PTHR46858:SF5">
    <property type="entry name" value="E3 UBIQUITIN-PROTEIN LIGASE APD1-RELATED"/>
    <property type="match status" value="1"/>
</dbReference>
<dbReference type="Pfam" id="PF13920">
    <property type="entry name" value="zf-C3HC4_3"/>
    <property type="match status" value="1"/>
</dbReference>
<sequence>MSDTDFLVNVETNNVSWRKRKREEETLQLELKKPRSYYYRLASESSKGSEEDTESVYSLQGRETDLAKDTTDTDEKSDSDDEYEVIEYEVASLSESDHGILGTTETDSDISDSEVYIAAIDAVFDSSVETWITDCEESDNSSLDDSVETRLGFSTCVQCKFQNDNPLYRYCEKCFQTCKQCKKFKTYKCFPLCIDCHKDRKKLYPPRPRATKKSKRKQRAEPPVKLDTLRSCLSGLSSQDSGLGSSSSSSSQECPPLGLDQIVVPGRHLKPGTNKSDKIEEKDIERESGRKRRASDSSLSDFDIKKPKYSRAIAPKEARETDGKASVSLSQASTETCLSSSQTSTKSCEIARSNRDIDHSDVSAVSPTSELCIICNSAPKDSIFLHTRFGHQCCCYKCAKRTLHMMKRCPICNMPVNKVIKIFQA</sequence>
<dbReference type="GO" id="GO:0008270">
    <property type="term" value="F:zinc ion binding"/>
    <property type="evidence" value="ECO:0007669"/>
    <property type="project" value="UniProtKB-KW"/>
</dbReference>
<evidence type="ECO:0000256" key="4">
    <source>
        <dbReference type="SAM" id="MobiDB-lite"/>
    </source>
</evidence>
<feature type="region of interest" description="Disordered" evidence="4">
    <location>
        <begin position="42"/>
        <end position="83"/>
    </location>
</feature>
<keyword evidence="2" id="KW-0863">Zinc-finger</keyword>
<evidence type="ECO:0000256" key="2">
    <source>
        <dbReference type="ARBA" id="ARBA00022771"/>
    </source>
</evidence>
<dbReference type="OrthoDB" id="24526at2759"/>
<dbReference type="GO" id="GO:0043066">
    <property type="term" value="P:negative regulation of apoptotic process"/>
    <property type="evidence" value="ECO:0007669"/>
    <property type="project" value="TreeGrafter"/>
</dbReference>
<feature type="compositionally biased region" description="Basic and acidic residues" evidence="4">
    <location>
        <begin position="62"/>
        <end position="76"/>
    </location>
</feature>
<reference evidence="5" key="1">
    <citation type="submission" date="2022-01" db="EMBL/GenBank/DDBJ databases">
        <authorList>
            <person name="King R."/>
        </authorList>
    </citation>
    <scope>NUCLEOTIDE SEQUENCE</scope>
</reference>
<organism evidence="5 6">
    <name type="scientific">Phyllotreta striolata</name>
    <name type="common">Striped flea beetle</name>
    <name type="synonym">Crioceris striolata</name>
    <dbReference type="NCBI Taxonomy" id="444603"/>
    <lineage>
        <taxon>Eukaryota</taxon>
        <taxon>Metazoa</taxon>
        <taxon>Ecdysozoa</taxon>
        <taxon>Arthropoda</taxon>
        <taxon>Hexapoda</taxon>
        <taxon>Insecta</taxon>
        <taxon>Pterygota</taxon>
        <taxon>Neoptera</taxon>
        <taxon>Endopterygota</taxon>
        <taxon>Coleoptera</taxon>
        <taxon>Polyphaga</taxon>
        <taxon>Cucujiformia</taxon>
        <taxon>Chrysomeloidea</taxon>
        <taxon>Chrysomelidae</taxon>
        <taxon>Galerucinae</taxon>
        <taxon>Alticini</taxon>
        <taxon>Phyllotreta</taxon>
    </lineage>
</organism>
<proteinExistence type="predicted"/>
<dbReference type="PANTHER" id="PTHR46858">
    <property type="entry name" value="OS05G0521000 PROTEIN"/>
    <property type="match status" value="1"/>
</dbReference>
<dbReference type="InterPro" id="IPR013083">
    <property type="entry name" value="Znf_RING/FYVE/PHD"/>
</dbReference>
<dbReference type="CDD" id="cd16646">
    <property type="entry name" value="mRING-HC-C2H2C4_MDM2-like"/>
    <property type="match status" value="1"/>
</dbReference>
<evidence type="ECO:0000313" key="5">
    <source>
        <dbReference type="EMBL" id="CAG9856479.1"/>
    </source>
</evidence>